<keyword evidence="1" id="KW-0175">Coiled coil</keyword>
<dbReference type="STRING" id="1754192.A0A1Y1WPL6"/>
<evidence type="ECO:0000256" key="2">
    <source>
        <dbReference type="SAM" id="MobiDB-lite"/>
    </source>
</evidence>
<dbReference type="OrthoDB" id="2134452at2759"/>
<dbReference type="EMBL" id="MCFG01000353">
    <property type="protein sequence ID" value="ORX75489.1"/>
    <property type="molecule type" value="Genomic_DNA"/>
</dbReference>
<sequence length="646" mass="73821">MPSCFPAFFTSKKKNEDGSSIKSKNKKRGRALSNLSNDPMPSSSASTLSNDSLTPNNLNNNSINTNPQNNVNNNNVTHTYSKEVITIPEYSPLKSEPKMSLYNDQEAIDRLNAELKLSQSELKSAQLKLKIANEKNEQLLRQQTRQKAELNRKQAELDDAEKRIAELIKKDKDLEEINRQVKDQLKTSKVEPEIEALLTGLAYSLKDAYEQIEDYKEKEKDLLIMANETGEEIRRLQMKQKDSNLLATECGQELCDVKCDLENAFKYINELKGQINNSEQIIVGLVNELKAANSDYENLERENSDLNTFANETGDEIVHLRSINRDQNFLINEVGQEFLEAKREIENLKKENNALCLLLNGLGEECMKSRNKVQDLEEVENDLLLLANESGEEIQQLHKKIKDQNLFMNECGDELVNAKHELNNYKTVNEQYCVIIEGLANMLNKSNDKINKYVNENNDLMVLANESGEEIVALRSKINDSNLLVNELGNELLETKEKASHYKKCANLFIDLIDVLSKEYAATEKDKEYLENEKDDLLTMACETGEEIIAVREKLRDDKVLINECTTELIQEKAKNEQLKRENEIQEKLLEGLANMLNEANAELEKSKAREQDMELLANECGQEICELREQVKQIMPKLNSQKIVC</sequence>
<accession>A0A1Y1WPL6</accession>
<organism evidence="3 4">
    <name type="scientific">Anaeromyces robustus</name>
    <dbReference type="NCBI Taxonomy" id="1754192"/>
    <lineage>
        <taxon>Eukaryota</taxon>
        <taxon>Fungi</taxon>
        <taxon>Fungi incertae sedis</taxon>
        <taxon>Chytridiomycota</taxon>
        <taxon>Chytridiomycota incertae sedis</taxon>
        <taxon>Neocallimastigomycetes</taxon>
        <taxon>Neocallimastigales</taxon>
        <taxon>Neocallimastigaceae</taxon>
        <taxon>Anaeromyces</taxon>
    </lineage>
</organism>
<comment type="caution">
    <text evidence="3">The sequence shown here is derived from an EMBL/GenBank/DDBJ whole genome shotgun (WGS) entry which is preliminary data.</text>
</comment>
<feature type="coiled-coil region" evidence="1">
    <location>
        <begin position="562"/>
        <end position="617"/>
    </location>
</feature>
<name>A0A1Y1WPL6_9FUNG</name>
<gene>
    <name evidence="3" type="ORF">BCR32DRAFT_329774</name>
</gene>
<keyword evidence="4" id="KW-1185">Reference proteome</keyword>
<feature type="coiled-coil region" evidence="1">
    <location>
        <begin position="108"/>
        <end position="225"/>
    </location>
</feature>
<dbReference type="AlphaFoldDB" id="A0A1Y1WPL6"/>
<protein>
    <submittedName>
        <fullName evidence="3">Uncharacterized protein</fullName>
    </submittedName>
</protein>
<evidence type="ECO:0000256" key="1">
    <source>
        <dbReference type="SAM" id="Coils"/>
    </source>
</evidence>
<dbReference type="Proteomes" id="UP000193944">
    <property type="component" value="Unassembled WGS sequence"/>
</dbReference>
<feature type="region of interest" description="Disordered" evidence="2">
    <location>
        <begin position="1"/>
        <end position="75"/>
    </location>
</feature>
<feature type="coiled-coil region" evidence="1">
    <location>
        <begin position="268"/>
        <end position="379"/>
    </location>
</feature>
<evidence type="ECO:0000313" key="3">
    <source>
        <dbReference type="EMBL" id="ORX75489.1"/>
    </source>
</evidence>
<proteinExistence type="predicted"/>
<feature type="compositionally biased region" description="Low complexity" evidence="2">
    <location>
        <begin position="42"/>
        <end position="75"/>
    </location>
</feature>
<reference evidence="3 4" key="1">
    <citation type="submission" date="2016-08" db="EMBL/GenBank/DDBJ databases">
        <title>A Parts List for Fungal Cellulosomes Revealed by Comparative Genomics.</title>
        <authorList>
            <consortium name="DOE Joint Genome Institute"/>
            <person name="Haitjema C.H."/>
            <person name="Gilmore S.P."/>
            <person name="Henske J.K."/>
            <person name="Solomon K.V."/>
            <person name="De Groot R."/>
            <person name="Kuo A."/>
            <person name="Mondo S.J."/>
            <person name="Salamov A.A."/>
            <person name="Labutti K."/>
            <person name="Zhao Z."/>
            <person name="Chiniquy J."/>
            <person name="Barry K."/>
            <person name="Brewer H.M."/>
            <person name="Purvine S.O."/>
            <person name="Wright A.T."/>
            <person name="Boxma B."/>
            <person name="Van Alen T."/>
            <person name="Hackstein J.H."/>
            <person name="Baker S.E."/>
            <person name="Grigoriev I.V."/>
            <person name="O'Malley M.A."/>
        </authorList>
    </citation>
    <scope>NUCLEOTIDE SEQUENCE [LARGE SCALE GENOMIC DNA]</scope>
    <source>
        <strain evidence="3 4">S4</strain>
    </source>
</reference>
<evidence type="ECO:0000313" key="4">
    <source>
        <dbReference type="Proteomes" id="UP000193944"/>
    </source>
</evidence>
<reference evidence="3 4" key="2">
    <citation type="submission" date="2016-08" db="EMBL/GenBank/DDBJ databases">
        <title>Pervasive Adenine N6-methylation of Active Genes in Fungi.</title>
        <authorList>
            <consortium name="DOE Joint Genome Institute"/>
            <person name="Mondo S.J."/>
            <person name="Dannebaum R.O."/>
            <person name="Kuo R.C."/>
            <person name="Labutti K."/>
            <person name="Haridas S."/>
            <person name="Kuo A."/>
            <person name="Salamov A."/>
            <person name="Ahrendt S.R."/>
            <person name="Lipzen A."/>
            <person name="Sullivan W."/>
            <person name="Andreopoulos W.B."/>
            <person name="Clum A."/>
            <person name="Lindquist E."/>
            <person name="Daum C."/>
            <person name="Ramamoorthy G.K."/>
            <person name="Gryganskyi A."/>
            <person name="Culley D."/>
            <person name="Magnuson J.K."/>
            <person name="James T.Y."/>
            <person name="O'Malley M.A."/>
            <person name="Stajich J.E."/>
            <person name="Spatafora J.W."/>
            <person name="Visel A."/>
            <person name="Grigoriev I.V."/>
        </authorList>
    </citation>
    <scope>NUCLEOTIDE SEQUENCE [LARGE SCALE GENOMIC DNA]</scope>
    <source>
        <strain evidence="3 4">S4</strain>
    </source>
</reference>